<keyword evidence="1" id="KW-0812">Transmembrane</keyword>
<dbReference type="GO" id="GO:0016020">
    <property type="term" value="C:membrane"/>
    <property type="evidence" value="ECO:0007669"/>
    <property type="project" value="UniProtKB-SubCell"/>
</dbReference>
<feature type="domain" description="Solute-binding protein family 3/N-terminal" evidence="2">
    <location>
        <begin position="30"/>
        <end position="241"/>
    </location>
</feature>
<dbReference type="SMART" id="SM00062">
    <property type="entry name" value="PBPb"/>
    <property type="match status" value="1"/>
</dbReference>
<keyword evidence="1" id="KW-0472">Membrane</keyword>
<dbReference type="Pfam" id="PF07885">
    <property type="entry name" value="Ion_trans_2"/>
    <property type="match status" value="1"/>
</dbReference>
<gene>
    <name evidence="3" type="ORF">FJZ00_03640</name>
</gene>
<evidence type="ECO:0000256" key="1">
    <source>
        <dbReference type="SAM" id="Phobius"/>
    </source>
</evidence>
<sequence>MVSTHETSPLDRLKPFMSKAFGTAIVLLLALLAAVGTLVWLAERRANAEQFSKTWLPGIGEGIWLALVTLTTVGYGDRVPVTPVGRMVVGVWMLISMVTASTLTAGMATAFTLSQITTQGIERPEQLAGRTVAVVEGTTGDHFARSVGARVLKTGNLAAAIDHVVAKRAEAVVFDRPALLYYASEHADLPLRVAAAAFQPQNYGFALNPGNTFLKDLDFTLLSIAETGTVGKLRDRWMPDPTESSAQRSE</sequence>
<feature type="transmembrane region" description="Helical" evidence="1">
    <location>
        <begin position="54"/>
        <end position="75"/>
    </location>
</feature>
<dbReference type="EMBL" id="VGJX01000155">
    <property type="protein sequence ID" value="MBM3274219.1"/>
    <property type="molecule type" value="Genomic_DNA"/>
</dbReference>
<dbReference type="Gene3D" id="3.40.190.10">
    <property type="entry name" value="Periplasmic binding protein-like II"/>
    <property type="match status" value="2"/>
</dbReference>
<dbReference type="SUPFAM" id="SSF53850">
    <property type="entry name" value="Periplasmic binding protein-like II"/>
    <property type="match status" value="1"/>
</dbReference>
<feature type="transmembrane region" description="Helical" evidence="1">
    <location>
        <begin position="20"/>
        <end position="42"/>
    </location>
</feature>
<dbReference type="SUPFAM" id="SSF81324">
    <property type="entry name" value="Voltage-gated potassium channels"/>
    <property type="match status" value="1"/>
</dbReference>
<evidence type="ECO:0000313" key="4">
    <source>
        <dbReference type="Proteomes" id="UP000703893"/>
    </source>
</evidence>
<dbReference type="InterPro" id="IPR001638">
    <property type="entry name" value="Solute-binding_3/MltF_N"/>
</dbReference>
<proteinExistence type="predicted"/>
<name>A0A938BMG0_9BACT</name>
<evidence type="ECO:0000313" key="3">
    <source>
        <dbReference type="EMBL" id="MBM3274219.1"/>
    </source>
</evidence>
<feature type="transmembrane region" description="Helical" evidence="1">
    <location>
        <begin position="87"/>
        <end position="113"/>
    </location>
</feature>
<reference evidence="3 4" key="1">
    <citation type="submission" date="2019-03" db="EMBL/GenBank/DDBJ databases">
        <title>Lake Tanganyika Metagenome-Assembled Genomes (MAGs).</title>
        <authorList>
            <person name="Tran P."/>
        </authorList>
    </citation>
    <scope>NUCLEOTIDE SEQUENCE [LARGE SCALE GENOMIC DNA]</scope>
    <source>
        <strain evidence="3">K_DeepCast_65m_m2_236</strain>
    </source>
</reference>
<evidence type="ECO:0000259" key="2">
    <source>
        <dbReference type="SMART" id="SM00062"/>
    </source>
</evidence>
<comment type="caution">
    <text evidence="3">The sequence shown here is derived from an EMBL/GenBank/DDBJ whole genome shotgun (WGS) entry which is preliminary data.</text>
</comment>
<accession>A0A938BMG0</accession>
<dbReference type="AlphaFoldDB" id="A0A938BMG0"/>
<protein>
    <submittedName>
        <fullName evidence="3">Transporter substrate-binding domain-containing protein</fullName>
    </submittedName>
</protein>
<dbReference type="GO" id="GO:0015276">
    <property type="term" value="F:ligand-gated monoatomic ion channel activity"/>
    <property type="evidence" value="ECO:0007669"/>
    <property type="project" value="InterPro"/>
</dbReference>
<keyword evidence="1" id="KW-1133">Transmembrane helix</keyword>
<dbReference type="InterPro" id="IPR015683">
    <property type="entry name" value="Ionotropic_Glu_rcpt"/>
</dbReference>
<organism evidence="3 4">
    <name type="scientific">Candidatus Tanganyikabacteria bacterium</name>
    <dbReference type="NCBI Taxonomy" id="2961651"/>
    <lineage>
        <taxon>Bacteria</taxon>
        <taxon>Bacillati</taxon>
        <taxon>Candidatus Sericytochromatia</taxon>
        <taxon>Candidatus Tanganyikabacteria</taxon>
    </lineage>
</organism>
<dbReference type="InterPro" id="IPR013099">
    <property type="entry name" value="K_chnl_dom"/>
</dbReference>
<dbReference type="Proteomes" id="UP000703893">
    <property type="component" value="Unassembled WGS sequence"/>
</dbReference>
<dbReference type="PANTHER" id="PTHR18966">
    <property type="entry name" value="IONOTROPIC GLUTAMATE RECEPTOR"/>
    <property type="match status" value="1"/>
</dbReference>
<dbReference type="Gene3D" id="1.10.287.70">
    <property type="match status" value="1"/>
</dbReference>